<dbReference type="InterPro" id="IPR007272">
    <property type="entry name" value="Sulf_transp_TsuA/YedE"/>
</dbReference>
<dbReference type="AlphaFoldDB" id="A0A644VPG1"/>
<evidence type="ECO:0000256" key="8">
    <source>
        <dbReference type="SAM" id="Phobius"/>
    </source>
</evidence>
<keyword evidence="4" id="KW-0997">Cell inner membrane</keyword>
<feature type="transmembrane region" description="Helical" evidence="8">
    <location>
        <begin position="68"/>
        <end position="90"/>
    </location>
</feature>
<dbReference type="PANTHER" id="PTHR30574">
    <property type="entry name" value="INNER MEMBRANE PROTEIN YEDE"/>
    <property type="match status" value="1"/>
</dbReference>
<proteinExistence type="predicted"/>
<evidence type="ECO:0000256" key="3">
    <source>
        <dbReference type="ARBA" id="ARBA00022475"/>
    </source>
</evidence>
<comment type="caution">
    <text evidence="9">The sequence shown here is derived from an EMBL/GenBank/DDBJ whole genome shotgun (WGS) entry which is preliminary data.</text>
</comment>
<feature type="transmembrane region" description="Helical" evidence="8">
    <location>
        <begin position="111"/>
        <end position="128"/>
    </location>
</feature>
<keyword evidence="6 8" id="KW-1133">Transmembrane helix</keyword>
<keyword evidence="3" id="KW-1003">Cell membrane</keyword>
<comment type="subcellular location">
    <subcellularLocation>
        <location evidence="1">Cell inner membrane</location>
        <topology evidence="1">Multi-pass membrane protein</topology>
    </subcellularLocation>
</comment>
<evidence type="ECO:0000256" key="7">
    <source>
        <dbReference type="ARBA" id="ARBA00023136"/>
    </source>
</evidence>
<evidence type="ECO:0000256" key="5">
    <source>
        <dbReference type="ARBA" id="ARBA00022692"/>
    </source>
</evidence>
<dbReference type="PANTHER" id="PTHR30574:SF1">
    <property type="entry name" value="SULPHUR TRANSPORT DOMAIN-CONTAINING PROTEIN"/>
    <property type="match status" value="1"/>
</dbReference>
<evidence type="ECO:0000256" key="1">
    <source>
        <dbReference type="ARBA" id="ARBA00004429"/>
    </source>
</evidence>
<evidence type="ECO:0000313" key="9">
    <source>
        <dbReference type="EMBL" id="MPL92343.1"/>
    </source>
</evidence>
<evidence type="ECO:0000256" key="2">
    <source>
        <dbReference type="ARBA" id="ARBA00022448"/>
    </source>
</evidence>
<dbReference type="Pfam" id="PF04143">
    <property type="entry name" value="Sulf_transp"/>
    <property type="match status" value="1"/>
</dbReference>
<keyword evidence="2" id="KW-0813">Transport</keyword>
<evidence type="ECO:0000256" key="4">
    <source>
        <dbReference type="ARBA" id="ARBA00022519"/>
    </source>
</evidence>
<keyword evidence="5 8" id="KW-0812">Transmembrane</keyword>
<accession>A0A644VPG1</accession>
<feature type="transmembrane region" description="Helical" evidence="8">
    <location>
        <begin position="140"/>
        <end position="166"/>
    </location>
</feature>
<feature type="transmembrane region" description="Helical" evidence="8">
    <location>
        <begin position="7"/>
        <end position="27"/>
    </location>
</feature>
<keyword evidence="7 8" id="KW-0472">Membrane</keyword>
<protein>
    <submittedName>
        <fullName evidence="9">Uncharacterized protein</fullName>
    </submittedName>
</protein>
<dbReference type="GO" id="GO:0005886">
    <property type="term" value="C:plasma membrane"/>
    <property type="evidence" value="ECO:0007669"/>
    <property type="project" value="UniProtKB-SubCell"/>
</dbReference>
<dbReference type="EMBL" id="VSSQ01000355">
    <property type="protein sequence ID" value="MPL92343.1"/>
    <property type="molecule type" value="Genomic_DNA"/>
</dbReference>
<organism evidence="9">
    <name type="scientific">bioreactor metagenome</name>
    <dbReference type="NCBI Taxonomy" id="1076179"/>
    <lineage>
        <taxon>unclassified sequences</taxon>
        <taxon>metagenomes</taxon>
        <taxon>ecological metagenomes</taxon>
    </lineage>
</organism>
<name>A0A644VPG1_9ZZZZ</name>
<gene>
    <name evidence="9" type="ORF">SDC9_38441</name>
</gene>
<reference evidence="9" key="1">
    <citation type="submission" date="2019-08" db="EMBL/GenBank/DDBJ databases">
        <authorList>
            <person name="Kucharzyk K."/>
            <person name="Murdoch R.W."/>
            <person name="Higgins S."/>
            <person name="Loffler F."/>
        </authorList>
    </citation>
    <scope>NUCLEOTIDE SEQUENCE</scope>
</reference>
<evidence type="ECO:0000256" key="6">
    <source>
        <dbReference type="ARBA" id="ARBA00022989"/>
    </source>
</evidence>
<sequence>MNKEGSWSPYFSGALSGVVAIGSVWFVGKYFGASTSFVKSAGLIEKMFSPERIAQMPYFIKEIPAIDWQWMFVFGIAIGAFVAAMTSGTFQIKAIPDMWEARFGKPTGPRAVVAFIGGIIAMFGVRLADGCPSGHGLAGVSQLAVSGFVALACFFIGGMISANLLYKGGAKK</sequence>